<dbReference type="RefSeq" id="WP_406699117.1">
    <property type="nucleotide sequence ID" value="NZ_CP155447.1"/>
</dbReference>
<evidence type="ECO:0000256" key="1">
    <source>
        <dbReference type="SAM" id="MobiDB-lite"/>
    </source>
</evidence>
<dbReference type="EMBL" id="CP155447">
    <property type="protein sequence ID" value="XBH06267.1"/>
    <property type="molecule type" value="Genomic_DNA"/>
</dbReference>
<sequence>MPFTSVKFRPGQTLSARVMNAIAEEVGRLGRLSVQAPLTLQDGAGGRAIGFAAAEQWMIKLTEAGTGGKYGWIRQQGVTGGTTIDHPGGESGTISDDPAVETNGYTGVPVTGSPVYPAWRDPMSGALLFTAGPC</sequence>
<evidence type="ECO:0000313" key="2">
    <source>
        <dbReference type="EMBL" id="XBH06267.1"/>
    </source>
</evidence>
<feature type="region of interest" description="Disordered" evidence="1">
    <location>
        <begin position="81"/>
        <end position="102"/>
    </location>
</feature>
<reference evidence="2" key="1">
    <citation type="submission" date="2024-05" db="EMBL/GenBank/DDBJ databases">
        <title>Planctomycetes of the genus Singulisphaera possess chitinolytic capabilities.</title>
        <authorList>
            <person name="Ivanova A."/>
        </authorList>
    </citation>
    <scope>NUCLEOTIDE SEQUENCE</scope>
    <source>
        <strain evidence="2">Ch08T</strain>
    </source>
</reference>
<proteinExistence type="predicted"/>
<organism evidence="2">
    <name type="scientific">Singulisphaera sp. Ch08</name>
    <dbReference type="NCBI Taxonomy" id="3120278"/>
    <lineage>
        <taxon>Bacteria</taxon>
        <taxon>Pseudomonadati</taxon>
        <taxon>Planctomycetota</taxon>
        <taxon>Planctomycetia</taxon>
        <taxon>Isosphaerales</taxon>
        <taxon>Isosphaeraceae</taxon>
        <taxon>Singulisphaera</taxon>
    </lineage>
</organism>
<gene>
    <name evidence="2" type="ORF">V5E97_09580</name>
</gene>
<dbReference type="AlphaFoldDB" id="A0AAU7CMD5"/>
<protein>
    <submittedName>
        <fullName evidence="2">Uncharacterized protein</fullName>
    </submittedName>
</protein>
<name>A0AAU7CMD5_9BACT</name>
<accession>A0AAU7CMD5</accession>